<dbReference type="Proteomes" id="UP000886796">
    <property type="component" value="Unassembled WGS sequence"/>
</dbReference>
<sequence length="103" mass="12168">MEDYRAMIRSVFEMGSIQDAQTMFGLCIRNAFPTNDFRRLELIRFTKADKYMEGRSLNHVFEIRAEKLRGSDVWKVRCQRVTMGTSPEKIVYLDYWTLGFVQG</sequence>
<name>A0A9D1CLR7_9FIRM</name>
<dbReference type="AlphaFoldDB" id="A0A9D1CLR7"/>
<gene>
    <name evidence="1" type="ORF">IAB74_05950</name>
</gene>
<evidence type="ECO:0000313" key="2">
    <source>
        <dbReference type="Proteomes" id="UP000886796"/>
    </source>
</evidence>
<proteinExistence type="predicted"/>
<reference evidence="1" key="2">
    <citation type="journal article" date="2021" name="PeerJ">
        <title>Extensive microbial diversity within the chicken gut microbiome revealed by metagenomics and culture.</title>
        <authorList>
            <person name="Gilroy R."/>
            <person name="Ravi A."/>
            <person name="Getino M."/>
            <person name="Pursley I."/>
            <person name="Horton D.L."/>
            <person name="Alikhan N.F."/>
            <person name="Baker D."/>
            <person name="Gharbi K."/>
            <person name="Hall N."/>
            <person name="Watson M."/>
            <person name="Adriaenssens E.M."/>
            <person name="Foster-Nyarko E."/>
            <person name="Jarju S."/>
            <person name="Secka A."/>
            <person name="Antonio M."/>
            <person name="Oren A."/>
            <person name="Chaudhuri R.R."/>
            <person name="La Ragione R."/>
            <person name="Hildebrand F."/>
            <person name="Pallen M.J."/>
        </authorList>
    </citation>
    <scope>NUCLEOTIDE SEQUENCE</scope>
    <source>
        <strain evidence="1">13361</strain>
    </source>
</reference>
<accession>A0A9D1CLR7</accession>
<dbReference type="EMBL" id="DVFK01000083">
    <property type="protein sequence ID" value="HIQ68031.1"/>
    <property type="molecule type" value="Genomic_DNA"/>
</dbReference>
<protein>
    <submittedName>
        <fullName evidence="1">Uncharacterized protein</fullName>
    </submittedName>
</protein>
<organism evidence="1 2">
    <name type="scientific">Candidatus Faecousia excrementigallinarum</name>
    <dbReference type="NCBI Taxonomy" id="2840806"/>
    <lineage>
        <taxon>Bacteria</taxon>
        <taxon>Bacillati</taxon>
        <taxon>Bacillota</taxon>
        <taxon>Clostridia</taxon>
        <taxon>Eubacteriales</taxon>
        <taxon>Oscillospiraceae</taxon>
        <taxon>Faecousia</taxon>
    </lineage>
</organism>
<evidence type="ECO:0000313" key="1">
    <source>
        <dbReference type="EMBL" id="HIQ68031.1"/>
    </source>
</evidence>
<reference evidence="1" key="1">
    <citation type="submission" date="2020-10" db="EMBL/GenBank/DDBJ databases">
        <authorList>
            <person name="Gilroy R."/>
        </authorList>
    </citation>
    <scope>NUCLEOTIDE SEQUENCE</scope>
    <source>
        <strain evidence="1">13361</strain>
    </source>
</reference>
<comment type="caution">
    <text evidence="1">The sequence shown here is derived from an EMBL/GenBank/DDBJ whole genome shotgun (WGS) entry which is preliminary data.</text>
</comment>